<reference evidence="2" key="2">
    <citation type="journal article" date="2021" name="PeerJ">
        <title>Extensive microbial diversity within the chicken gut microbiome revealed by metagenomics and culture.</title>
        <authorList>
            <person name="Gilroy R."/>
            <person name="Ravi A."/>
            <person name="Getino M."/>
            <person name="Pursley I."/>
            <person name="Horton D.L."/>
            <person name="Alikhan N.F."/>
            <person name="Baker D."/>
            <person name="Gharbi K."/>
            <person name="Hall N."/>
            <person name="Watson M."/>
            <person name="Adriaenssens E.M."/>
            <person name="Foster-Nyarko E."/>
            <person name="Jarju S."/>
            <person name="Secka A."/>
            <person name="Antonio M."/>
            <person name="Oren A."/>
            <person name="Chaudhuri R.R."/>
            <person name="La Ragione R."/>
            <person name="Hildebrand F."/>
            <person name="Pallen M.J."/>
        </authorList>
    </citation>
    <scope>NUCLEOTIDE SEQUENCE</scope>
    <source>
        <strain evidence="2">E3-2379</strain>
    </source>
</reference>
<accession>A0A9D9I0Y8</accession>
<dbReference type="EMBL" id="JADIML010000126">
    <property type="protein sequence ID" value="MBO8463153.1"/>
    <property type="molecule type" value="Genomic_DNA"/>
</dbReference>
<evidence type="ECO:0000313" key="3">
    <source>
        <dbReference type="Proteomes" id="UP000823618"/>
    </source>
</evidence>
<proteinExistence type="predicted"/>
<gene>
    <name evidence="2" type="ORF">IAC13_04395</name>
</gene>
<dbReference type="AlphaFoldDB" id="A0A9D9I0Y8"/>
<keyword evidence="1" id="KW-1133">Transmembrane helix</keyword>
<dbReference type="Proteomes" id="UP000823618">
    <property type="component" value="Unassembled WGS sequence"/>
</dbReference>
<evidence type="ECO:0000313" key="2">
    <source>
        <dbReference type="EMBL" id="MBO8463153.1"/>
    </source>
</evidence>
<organism evidence="2 3">
    <name type="scientific">Candidatus Scybalomonas excrementavium</name>
    <dbReference type="NCBI Taxonomy" id="2840943"/>
    <lineage>
        <taxon>Bacteria</taxon>
        <taxon>Bacillati</taxon>
        <taxon>Bacillota</taxon>
        <taxon>Clostridia</taxon>
        <taxon>Lachnospirales</taxon>
        <taxon>Lachnospiraceae</taxon>
        <taxon>Lachnospiraceae incertae sedis</taxon>
        <taxon>Candidatus Scybalomonas</taxon>
    </lineage>
</organism>
<evidence type="ECO:0000256" key="1">
    <source>
        <dbReference type="SAM" id="Phobius"/>
    </source>
</evidence>
<keyword evidence="1" id="KW-0472">Membrane</keyword>
<sequence>MESKTKIVVLRAKELIYTGIFLVLGIILILVLIFMFMQGKTEETMAPVSNYIPGVYTSSITLGSSSLNVEVTVDKQHVTKVSLSNLDESIETMYPLLEPAISEINDKLQTISSIEELDFTSDNQYTHTILTQAIKNALEKATP</sequence>
<feature type="transmembrane region" description="Helical" evidence="1">
    <location>
        <begin position="15"/>
        <end position="37"/>
    </location>
</feature>
<name>A0A9D9I0Y8_9FIRM</name>
<reference evidence="2" key="1">
    <citation type="submission" date="2020-10" db="EMBL/GenBank/DDBJ databases">
        <authorList>
            <person name="Gilroy R."/>
        </authorList>
    </citation>
    <scope>NUCLEOTIDE SEQUENCE</scope>
    <source>
        <strain evidence="2">E3-2379</strain>
    </source>
</reference>
<comment type="caution">
    <text evidence="2">The sequence shown here is derived from an EMBL/GenBank/DDBJ whole genome shotgun (WGS) entry which is preliminary data.</text>
</comment>
<protein>
    <recommendedName>
        <fullName evidence="4">FMN-binding domain-containing protein</fullName>
    </recommendedName>
</protein>
<keyword evidence="1" id="KW-0812">Transmembrane</keyword>
<evidence type="ECO:0008006" key="4">
    <source>
        <dbReference type="Google" id="ProtNLM"/>
    </source>
</evidence>